<comment type="caution">
    <text evidence="2">The sequence shown here is derived from an EMBL/GenBank/DDBJ whole genome shotgun (WGS) entry which is preliminary data.</text>
</comment>
<proteinExistence type="predicted"/>
<name>A0ABV4DR73_9LACO</name>
<dbReference type="Pfam" id="PF04977">
    <property type="entry name" value="DivIC"/>
    <property type="match status" value="1"/>
</dbReference>
<dbReference type="Proteomes" id="UP001565236">
    <property type="component" value="Unassembled WGS sequence"/>
</dbReference>
<organism evidence="2 3">
    <name type="scientific">Ligilactobacillus faecis</name>
    <dbReference type="NCBI Taxonomy" id="762833"/>
    <lineage>
        <taxon>Bacteria</taxon>
        <taxon>Bacillati</taxon>
        <taxon>Bacillota</taxon>
        <taxon>Bacilli</taxon>
        <taxon>Lactobacillales</taxon>
        <taxon>Lactobacillaceae</taxon>
        <taxon>Ligilactobacillus</taxon>
    </lineage>
</organism>
<keyword evidence="3" id="KW-1185">Reference proteome</keyword>
<dbReference type="InterPro" id="IPR039076">
    <property type="entry name" value="DivIC"/>
</dbReference>
<accession>A0ABV4DR73</accession>
<keyword evidence="1" id="KW-0472">Membrane</keyword>
<gene>
    <name evidence="2" type="ORF">AALT52_08700</name>
</gene>
<keyword evidence="1" id="KW-0812">Transmembrane</keyword>
<evidence type="ECO:0000256" key="1">
    <source>
        <dbReference type="SAM" id="Phobius"/>
    </source>
</evidence>
<dbReference type="EMBL" id="JBCLUF010000036">
    <property type="protein sequence ID" value="MEY8662966.1"/>
    <property type="molecule type" value="Genomic_DNA"/>
</dbReference>
<keyword evidence="1" id="KW-1133">Transmembrane helix</keyword>
<evidence type="ECO:0000313" key="2">
    <source>
        <dbReference type="EMBL" id="MEY8662966.1"/>
    </source>
</evidence>
<evidence type="ECO:0000313" key="3">
    <source>
        <dbReference type="Proteomes" id="UP001565236"/>
    </source>
</evidence>
<sequence>MKDKQKKVKVLDNDFYRQQVASEKQKKAHSRKLKNHRLKMRLIYGVACLVTFLCLWSVGKNLWQTHLVKQQTVTAQKNLNTVKKENEKLKIRVKQLNDNDYLEKLIRERYYYSRDNETVYNLPEDKAKSLMDSGK</sequence>
<feature type="transmembrane region" description="Helical" evidence="1">
    <location>
        <begin position="42"/>
        <end position="59"/>
    </location>
</feature>
<dbReference type="PANTHER" id="PTHR40027:SF1">
    <property type="entry name" value="CELL DIVISION PROTEIN DIVIC"/>
    <property type="match status" value="1"/>
</dbReference>
<reference evidence="2 3" key="1">
    <citation type="submission" date="2024-03" db="EMBL/GenBank/DDBJ databases">
        <title>Mouse gut bacterial collection (mGBC) of GemPharmatech.</title>
        <authorList>
            <person name="He Y."/>
            <person name="Dong L."/>
            <person name="Wu D."/>
            <person name="Gao X."/>
            <person name="Lin Z."/>
        </authorList>
    </citation>
    <scope>NUCLEOTIDE SEQUENCE [LARGE SCALE GENOMIC DNA]</scope>
    <source>
        <strain evidence="2 3">15-30</strain>
    </source>
</reference>
<protein>
    <submittedName>
        <fullName evidence="2">Septum formation initiator family protein</fullName>
    </submittedName>
</protein>
<dbReference type="InterPro" id="IPR007060">
    <property type="entry name" value="FtsL/DivIC"/>
</dbReference>
<dbReference type="PANTHER" id="PTHR40027">
    <property type="entry name" value="CELL DIVISION PROTEIN DIVIC"/>
    <property type="match status" value="1"/>
</dbReference>
<dbReference type="RefSeq" id="WP_369942909.1">
    <property type="nucleotide sequence ID" value="NZ_JBCLUF010000036.1"/>
</dbReference>